<proteinExistence type="predicted"/>
<protein>
    <recommendedName>
        <fullName evidence="2">DUF2062 domain-containing protein</fullName>
    </recommendedName>
</protein>
<evidence type="ECO:0000259" key="2">
    <source>
        <dbReference type="Pfam" id="PF09835"/>
    </source>
</evidence>
<dbReference type="EMBL" id="PHUF01000002">
    <property type="protein sequence ID" value="PKB24930.1"/>
    <property type="molecule type" value="Genomic_DNA"/>
</dbReference>
<sequence length="185" mass="20893">MSELTARLRAWGQRNMPTRDQMARSRWIPKSVLRTELWRFTRRSVPRAVALGLLVGILLPFAQIIFAAILSLPVRANVPIAALTTFVTNPFTTPLIWAVSYQLGNMLLHFDDKAGGAIDRLFALTDVWDAIQWLTSEGRSLALGLVIISVVSAAVGYVGSGWVWRWWVGHKRRTNLRTVQRRSRA</sequence>
<comment type="caution">
    <text evidence="3">The sequence shown here is derived from an EMBL/GenBank/DDBJ whole genome shotgun (WGS) entry which is preliminary data.</text>
</comment>
<accession>A0A2N0I170</accession>
<keyword evidence="1" id="KW-1133">Transmembrane helix</keyword>
<dbReference type="Proteomes" id="UP000232587">
    <property type="component" value="Unassembled WGS sequence"/>
</dbReference>
<evidence type="ECO:0000313" key="4">
    <source>
        <dbReference type="Proteomes" id="UP000232587"/>
    </source>
</evidence>
<dbReference type="Pfam" id="PF09835">
    <property type="entry name" value="DUF2062"/>
    <property type="match status" value="1"/>
</dbReference>
<dbReference type="RefSeq" id="WP_232730056.1">
    <property type="nucleotide sequence ID" value="NZ_PHUF01000002.1"/>
</dbReference>
<keyword evidence="1" id="KW-0472">Membrane</keyword>
<name>A0A2N0I170_9SPHN</name>
<organism evidence="3 4">
    <name type="scientific">Novosphingobium kunmingense</name>
    <dbReference type="NCBI Taxonomy" id="1211806"/>
    <lineage>
        <taxon>Bacteria</taxon>
        <taxon>Pseudomonadati</taxon>
        <taxon>Pseudomonadota</taxon>
        <taxon>Alphaproteobacteria</taxon>
        <taxon>Sphingomonadales</taxon>
        <taxon>Sphingomonadaceae</taxon>
        <taxon>Novosphingobium</taxon>
    </lineage>
</organism>
<feature type="domain" description="DUF2062" evidence="2">
    <location>
        <begin position="26"/>
        <end position="172"/>
    </location>
</feature>
<gene>
    <name evidence="3" type="ORF">B0I00_0109</name>
</gene>
<reference evidence="3 4" key="1">
    <citation type="submission" date="2017-11" db="EMBL/GenBank/DDBJ databases">
        <title>Genomic Encyclopedia of Type Strains, Phase III (KMG-III): the genomes of soil and plant-associated and newly described type strains.</title>
        <authorList>
            <person name="Whitman W."/>
        </authorList>
    </citation>
    <scope>NUCLEOTIDE SEQUENCE [LARGE SCALE GENOMIC DNA]</scope>
    <source>
        <strain evidence="3 4">CGMCC 1.12274</strain>
    </source>
</reference>
<dbReference type="AlphaFoldDB" id="A0A2N0I170"/>
<evidence type="ECO:0000256" key="1">
    <source>
        <dbReference type="SAM" id="Phobius"/>
    </source>
</evidence>
<dbReference type="InterPro" id="IPR018639">
    <property type="entry name" value="DUF2062"/>
</dbReference>
<dbReference type="PANTHER" id="PTHR40547">
    <property type="entry name" value="SLL0298 PROTEIN"/>
    <property type="match status" value="1"/>
</dbReference>
<feature type="transmembrane region" description="Helical" evidence="1">
    <location>
        <begin position="141"/>
        <end position="164"/>
    </location>
</feature>
<keyword evidence="1" id="KW-0812">Transmembrane</keyword>
<keyword evidence="4" id="KW-1185">Reference proteome</keyword>
<dbReference type="PANTHER" id="PTHR40547:SF1">
    <property type="entry name" value="SLL0298 PROTEIN"/>
    <property type="match status" value="1"/>
</dbReference>
<evidence type="ECO:0000313" key="3">
    <source>
        <dbReference type="EMBL" id="PKB24930.1"/>
    </source>
</evidence>